<dbReference type="Pfam" id="PF06596">
    <property type="entry name" value="PsbX"/>
    <property type="match status" value="1"/>
</dbReference>
<dbReference type="Proteomes" id="UP000447434">
    <property type="component" value="Chromosome 23"/>
</dbReference>
<dbReference type="OrthoDB" id="539365at2759"/>
<dbReference type="GO" id="GO:0009523">
    <property type="term" value="C:photosystem II"/>
    <property type="evidence" value="ECO:0007669"/>
    <property type="project" value="InterPro"/>
</dbReference>
<dbReference type="PANTHER" id="PTHR34455">
    <property type="entry name" value="OS07G0673550 PROTEIN"/>
    <property type="match status" value="1"/>
</dbReference>
<dbReference type="PANTHER" id="PTHR34455:SF9">
    <property type="entry name" value="ULTRAVIOLET-B-REPRESSIBLE PROTEIN"/>
    <property type="match status" value="1"/>
</dbReference>
<dbReference type="AlphaFoldDB" id="A0A6A5LYR6"/>
<keyword evidence="2" id="KW-1185">Reference proteome</keyword>
<gene>
    <name evidence="1" type="ORF">Lalb_Chr23g0267961</name>
</gene>
<evidence type="ECO:0000313" key="2">
    <source>
        <dbReference type="Proteomes" id="UP000447434"/>
    </source>
</evidence>
<evidence type="ECO:0000313" key="1">
    <source>
        <dbReference type="EMBL" id="KAE9586891.1"/>
    </source>
</evidence>
<dbReference type="InterPro" id="IPR009518">
    <property type="entry name" value="PSII_PsbX"/>
</dbReference>
<protein>
    <submittedName>
        <fullName evidence="1">Putative photosystem II</fullName>
    </submittedName>
</protein>
<dbReference type="Gene3D" id="1.20.5.510">
    <property type="entry name" value="Single helix bin"/>
    <property type="match status" value="1"/>
</dbReference>
<reference evidence="2" key="1">
    <citation type="journal article" date="2020" name="Nat. Commun.">
        <title>Genome sequence of the cluster root forming white lupin.</title>
        <authorList>
            <person name="Hufnagel B."/>
            <person name="Marques A."/>
            <person name="Soriano A."/>
            <person name="Marques L."/>
            <person name="Divol F."/>
            <person name="Doumas P."/>
            <person name="Sallet E."/>
            <person name="Mancinotti D."/>
            <person name="Carrere S."/>
            <person name="Marande W."/>
            <person name="Arribat S."/>
            <person name="Keller J."/>
            <person name="Huneau C."/>
            <person name="Blein T."/>
            <person name="Aime D."/>
            <person name="Laguerre M."/>
            <person name="Taylor J."/>
            <person name="Schubert V."/>
            <person name="Nelson M."/>
            <person name="Geu-Flores F."/>
            <person name="Crespi M."/>
            <person name="Gallardo-Guerrero K."/>
            <person name="Delaux P.-M."/>
            <person name="Salse J."/>
            <person name="Berges H."/>
            <person name="Guyot R."/>
            <person name="Gouzy J."/>
            <person name="Peret B."/>
        </authorList>
    </citation>
    <scope>NUCLEOTIDE SEQUENCE [LARGE SCALE GENOMIC DNA]</scope>
    <source>
        <strain evidence="2">cv. Amiga</strain>
    </source>
</reference>
<accession>A0A6A5LYR6</accession>
<dbReference type="GO" id="GO:0015979">
    <property type="term" value="P:photosynthesis"/>
    <property type="evidence" value="ECO:0007669"/>
    <property type="project" value="InterPro"/>
</dbReference>
<name>A0A6A5LYR6_LUPAL</name>
<organism evidence="1 2">
    <name type="scientific">Lupinus albus</name>
    <name type="common">White lupine</name>
    <name type="synonym">Lupinus termis</name>
    <dbReference type="NCBI Taxonomy" id="3870"/>
    <lineage>
        <taxon>Eukaryota</taxon>
        <taxon>Viridiplantae</taxon>
        <taxon>Streptophyta</taxon>
        <taxon>Embryophyta</taxon>
        <taxon>Tracheophyta</taxon>
        <taxon>Spermatophyta</taxon>
        <taxon>Magnoliopsida</taxon>
        <taxon>eudicotyledons</taxon>
        <taxon>Gunneridae</taxon>
        <taxon>Pentapetalae</taxon>
        <taxon>rosids</taxon>
        <taxon>fabids</taxon>
        <taxon>Fabales</taxon>
        <taxon>Fabaceae</taxon>
        <taxon>Papilionoideae</taxon>
        <taxon>50 kb inversion clade</taxon>
        <taxon>genistoids sensu lato</taxon>
        <taxon>core genistoids</taxon>
        <taxon>Genisteae</taxon>
        <taxon>Lupinus</taxon>
    </lineage>
</organism>
<dbReference type="EMBL" id="WOCE01000023">
    <property type="protein sequence ID" value="KAE9586891.1"/>
    <property type="molecule type" value="Genomic_DNA"/>
</dbReference>
<sequence>MASTSVSMSLPLTTVTHNKLIQPSSLSPLPIRQQKTTLISKPNLGIQASLKEKAVTVITVASLTASMVIPEVAHAATSDLSPSLQSFLFSTFAGGVVLFGLLGAVLGVSKFDPVKRT</sequence>
<comment type="caution">
    <text evidence="1">The sequence shown here is derived from an EMBL/GenBank/DDBJ whole genome shotgun (WGS) entry which is preliminary data.</text>
</comment>
<proteinExistence type="predicted"/>